<dbReference type="PANTHER" id="PTHR41153:SF2">
    <property type="entry name" value="RE41427P"/>
    <property type="match status" value="1"/>
</dbReference>
<keyword evidence="2" id="KW-1185">Reference proteome</keyword>
<protein>
    <submittedName>
        <fullName evidence="1">Uncharacterized protein</fullName>
    </submittedName>
</protein>
<organism evidence="1 2">
    <name type="scientific">Bombyx mori</name>
    <name type="common">Silk moth</name>
    <dbReference type="NCBI Taxonomy" id="7091"/>
    <lineage>
        <taxon>Eukaryota</taxon>
        <taxon>Metazoa</taxon>
        <taxon>Ecdysozoa</taxon>
        <taxon>Arthropoda</taxon>
        <taxon>Hexapoda</taxon>
        <taxon>Insecta</taxon>
        <taxon>Pterygota</taxon>
        <taxon>Neoptera</taxon>
        <taxon>Endopterygota</taxon>
        <taxon>Lepidoptera</taxon>
        <taxon>Glossata</taxon>
        <taxon>Ditrysia</taxon>
        <taxon>Bombycoidea</taxon>
        <taxon>Bombycidae</taxon>
        <taxon>Bombycinae</taxon>
        <taxon>Bombyx</taxon>
    </lineage>
</organism>
<name>A0A8R2G799_BOMMO</name>
<dbReference type="EnsemblMetazoa" id="XM_012688800.3">
    <property type="protein sequence ID" value="XP_012544254.1"/>
    <property type="gene ID" value="LOC101742676"/>
</dbReference>
<evidence type="ECO:0000313" key="1">
    <source>
        <dbReference type="EnsemblMetazoa" id="XP_012544254.1"/>
    </source>
</evidence>
<dbReference type="RefSeq" id="XP_012544254.1">
    <property type="nucleotide sequence ID" value="XM_012688800.4"/>
</dbReference>
<dbReference type="InterPro" id="IPR029034">
    <property type="entry name" value="Cystine-knot_cytokine"/>
</dbReference>
<reference evidence="2" key="1">
    <citation type="journal article" date="2008" name="Insect Biochem. Mol. Biol.">
        <title>The genome of a lepidopteran model insect, the silkworm Bombyx mori.</title>
        <authorList>
            <consortium name="International Silkworm Genome Consortium"/>
        </authorList>
    </citation>
    <scope>NUCLEOTIDE SEQUENCE [LARGE SCALE GENOMIC DNA]</scope>
    <source>
        <strain evidence="2">p50T</strain>
    </source>
</reference>
<dbReference type="AlphaFoldDB" id="A0A8R2G799"/>
<proteinExistence type="predicted"/>
<reference evidence="1" key="2">
    <citation type="submission" date="2022-06" db="UniProtKB">
        <authorList>
            <consortium name="EnsemblMetazoa"/>
        </authorList>
    </citation>
    <scope>IDENTIFICATION</scope>
    <source>
        <strain evidence="1">p50T (Dazao)</strain>
    </source>
</reference>
<dbReference type="SUPFAM" id="SSF57501">
    <property type="entry name" value="Cystine-knot cytokines"/>
    <property type="match status" value="1"/>
</dbReference>
<dbReference type="OrthoDB" id="10055432at2759"/>
<dbReference type="GeneID" id="101742676"/>
<evidence type="ECO:0000313" key="2">
    <source>
        <dbReference type="Proteomes" id="UP000005204"/>
    </source>
</evidence>
<dbReference type="PANTHER" id="PTHR41153">
    <property type="entry name" value="RE41427P"/>
    <property type="match status" value="1"/>
</dbReference>
<sequence length="221" mass="23880">MNNILVWNYEMGKALFTCSVMADCGPRLKYAWGDALESSDCPGPDGSPYPRHLINRAIKSGPWSQSSRQGRAARTLDPAIMRRALLDAHSSYSEGSTSAQTANNRTGRAVNLPTIPSSAQAGNTCGGGRLCKTRYNTTAPMYGVSLTSGQPVTIVQKFPDLLQQVVFEVCESSECSVIRGTCTQTYVPYLFLVLPLGPVTFTGQDYVLVESGCVCRPNPMP</sequence>
<dbReference type="Proteomes" id="UP000005204">
    <property type="component" value="Unassembled WGS sequence"/>
</dbReference>
<accession>A0A8R2G799</accession>
<dbReference type="Gene3D" id="2.10.90.10">
    <property type="entry name" value="Cystine-knot cytokines"/>
    <property type="match status" value="1"/>
</dbReference>